<dbReference type="InterPro" id="IPR036056">
    <property type="entry name" value="Fibrinogen-like_C"/>
</dbReference>
<dbReference type="EnsemblMetazoa" id="CLYHEMT012184.1">
    <property type="protein sequence ID" value="CLYHEMP012184.1"/>
    <property type="gene ID" value="CLYHEMG012184"/>
</dbReference>
<dbReference type="AlphaFoldDB" id="A0A7M5V6D6"/>
<evidence type="ECO:0000313" key="1">
    <source>
        <dbReference type="EnsemblMetazoa" id="CLYHEMP012184.1"/>
    </source>
</evidence>
<dbReference type="NCBIfam" id="NF040941">
    <property type="entry name" value="GGGWT_bact"/>
    <property type="match status" value="1"/>
</dbReference>
<dbReference type="Proteomes" id="UP000594262">
    <property type="component" value="Unplaced"/>
</dbReference>
<evidence type="ECO:0008006" key="3">
    <source>
        <dbReference type="Google" id="ProtNLM"/>
    </source>
</evidence>
<accession>A0A7M5V6D6</accession>
<protein>
    <recommendedName>
        <fullName evidence="3">Fibrinogen C-terminal domain-containing protein</fullName>
    </recommendedName>
</protein>
<reference evidence="1" key="1">
    <citation type="submission" date="2021-01" db="UniProtKB">
        <authorList>
            <consortium name="EnsemblMetazoa"/>
        </authorList>
    </citation>
    <scope>IDENTIFICATION</scope>
</reference>
<dbReference type="SUPFAM" id="SSF56496">
    <property type="entry name" value="Fibrinogen C-terminal domain-like"/>
    <property type="match status" value="1"/>
</dbReference>
<name>A0A7M5V6D6_9CNID</name>
<evidence type="ECO:0000313" key="2">
    <source>
        <dbReference type="Proteomes" id="UP000594262"/>
    </source>
</evidence>
<keyword evidence="2" id="KW-1185">Reference proteome</keyword>
<sequence>KNIFSVSNSALMMESLKYFLYYALILIFYNESVCSQQRHMFSPNIRYQGSHGNASFNYSYINLKYLKGYKLDIAPLATYNVHNKSQCAKECLKTKGDCKSTNLREMSAGFECEILGEDIYTSDFRLVEDSSITHFIIANKCLQNPCRRGSKCVPIYQNNSYYCANSSCRIMKKIEPRLSTGYYDVLIAGKWRKVFCDMDEDGGGWMLVGNYSVPSTQVGPEINYGDLDSFAELSTGNFLLDSNIYLPVIDSSSPINEFRFNCYKPSTNRVVDITTDPSTHWGAYINRYILGREMRTSCQPPCGIRALTNDKSEISTKVNRIGHSTIVQLFYGPAVFEHATRHIYLQDSLNYHDCDDTTIPGNIDQNPWHEGYWKFFVRC</sequence>
<proteinExistence type="predicted"/>
<organism evidence="1 2">
    <name type="scientific">Clytia hemisphaerica</name>
    <dbReference type="NCBI Taxonomy" id="252671"/>
    <lineage>
        <taxon>Eukaryota</taxon>
        <taxon>Metazoa</taxon>
        <taxon>Cnidaria</taxon>
        <taxon>Hydrozoa</taxon>
        <taxon>Hydroidolina</taxon>
        <taxon>Leptothecata</taxon>
        <taxon>Obeliida</taxon>
        <taxon>Clytiidae</taxon>
        <taxon>Clytia</taxon>
    </lineage>
</organism>